<dbReference type="InterPro" id="IPR020095">
    <property type="entry name" value="PsdUridine_synth_TruA_C"/>
</dbReference>
<dbReference type="AlphaFoldDB" id="A0AAX4HAE3"/>
<dbReference type="GO" id="GO:0003723">
    <property type="term" value="F:RNA binding"/>
    <property type="evidence" value="ECO:0007669"/>
    <property type="project" value="InterPro"/>
</dbReference>
<protein>
    <recommendedName>
        <fullName evidence="7">Pseudouridine synthase I TruA alpha/beta domain-containing protein</fullName>
    </recommendedName>
</protein>
<dbReference type="PANTHER" id="PTHR11142:SF5">
    <property type="entry name" value="TRNA PSEUDOURIDINE(38_39) SYNTHASE"/>
    <property type="match status" value="1"/>
</dbReference>
<dbReference type="InterPro" id="IPR020097">
    <property type="entry name" value="PsdUridine_synth_TruA_a/b_dom"/>
</dbReference>
<dbReference type="CDD" id="cd02569">
    <property type="entry name" value="PseudoU_synth_ScPus3"/>
    <property type="match status" value="1"/>
</dbReference>
<dbReference type="Pfam" id="PF01416">
    <property type="entry name" value="PseudoU_synth_1"/>
    <property type="match status" value="1"/>
</dbReference>
<feature type="region of interest" description="Disordered" evidence="6">
    <location>
        <begin position="451"/>
        <end position="471"/>
    </location>
</feature>
<dbReference type="NCBIfam" id="TIGR00071">
    <property type="entry name" value="hisT_truA"/>
    <property type="match status" value="1"/>
</dbReference>
<evidence type="ECO:0000256" key="1">
    <source>
        <dbReference type="ARBA" id="ARBA00004123"/>
    </source>
</evidence>
<organism evidence="8 9">
    <name type="scientific">Australozyma saopauloensis</name>
    <dbReference type="NCBI Taxonomy" id="291208"/>
    <lineage>
        <taxon>Eukaryota</taxon>
        <taxon>Fungi</taxon>
        <taxon>Dikarya</taxon>
        <taxon>Ascomycota</taxon>
        <taxon>Saccharomycotina</taxon>
        <taxon>Pichiomycetes</taxon>
        <taxon>Metschnikowiaceae</taxon>
        <taxon>Australozyma</taxon>
    </lineage>
</organism>
<reference evidence="8 9" key="1">
    <citation type="submission" date="2023-10" db="EMBL/GenBank/DDBJ databases">
        <title>Draft Genome Sequence of Candida saopaulonensis from a very Premature Infant with Sepsis.</title>
        <authorList>
            <person name="Ning Y."/>
            <person name="Dai R."/>
            <person name="Xiao M."/>
            <person name="Xu Y."/>
            <person name="Yan Q."/>
            <person name="Zhang L."/>
        </authorList>
    </citation>
    <scope>NUCLEOTIDE SEQUENCE [LARGE SCALE GENOMIC DNA]</scope>
    <source>
        <strain evidence="8 9">19XY460</strain>
    </source>
</reference>
<feature type="domain" description="Pseudouridine synthase I TruA alpha/beta" evidence="7">
    <location>
        <begin position="250"/>
        <end position="357"/>
    </location>
</feature>
<dbReference type="GO" id="GO:0005634">
    <property type="term" value="C:nucleus"/>
    <property type="evidence" value="ECO:0007669"/>
    <property type="project" value="UniProtKB-SubCell"/>
</dbReference>
<dbReference type="Gene3D" id="3.30.70.660">
    <property type="entry name" value="Pseudouridine synthase I, catalytic domain, C-terminal subdomain"/>
    <property type="match status" value="1"/>
</dbReference>
<feature type="compositionally biased region" description="Basic and acidic residues" evidence="6">
    <location>
        <begin position="459"/>
        <end position="471"/>
    </location>
</feature>
<dbReference type="HAMAP" id="MF_00171">
    <property type="entry name" value="TruA"/>
    <property type="match status" value="1"/>
</dbReference>
<dbReference type="GeneID" id="88173761"/>
<dbReference type="RefSeq" id="XP_062877766.1">
    <property type="nucleotide sequence ID" value="XM_063021696.1"/>
</dbReference>
<dbReference type="InterPro" id="IPR020103">
    <property type="entry name" value="PsdUridine_synth_cat_dom_sf"/>
</dbReference>
<dbReference type="GO" id="GO:0005737">
    <property type="term" value="C:cytoplasm"/>
    <property type="evidence" value="ECO:0007669"/>
    <property type="project" value="TreeGrafter"/>
</dbReference>
<evidence type="ECO:0000256" key="4">
    <source>
        <dbReference type="ARBA" id="ARBA00023235"/>
    </source>
</evidence>
<evidence type="ECO:0000313" key="9">
    <source>
        <dbReference type="Proteomes" id="UP001338582"/>
    </source>
</evidence>
<dbReference type="SUPFAM" id="SSF55120">
    <property type="entry name" value="Pseudouridine synthase"/>
    <property type="match status" value="1"/>
</dbReference>
<evidence type="ECO:0000256" key="6">
    <source>
        <dbReference type="SAM" id="MobiDB-lite"/>
    </source>
</evidence>
<keyword evidence="4" id="KW-0413">Isomerase</keyword>
<dbReference type="Proteomes" id="UP001338582">
    <property type="component" value="Chromosome 3"/>
</dbReference>
<gene>
    <name evidence="8" type="ORF">PUMCH_002697</name>
</gene>
<evidence type="ECO:0000256" key="2">
    <source>
        <dbReference type="ARBA" id="ARBA00009375"/>
    </source>
</evidence>
<keyword evidence="5" id="KW-0539">Nucleus</keyword>
<dbReference type="Gene3D" id="3.30.70.580">
    <property type="entry name" value="Pseudouridine synthase I, catalytic domain, N-terminal subdomain"/>
    <property type="match status" value="1"/>
</dbReference>
<keyword evidence="3" id="KW-0819">tRNA processing</keyword>
<dbReference type="KEGG" id="asau:88173761"/>
<dbReference type="GO" id="GO:0031119">
    <property type="term" value="P:tRNA pseudouridine synthesis"/>
    <property type="evidence" value="ECO:0007669"/>
    <property type="project" value="TreeGrafter"/>
</dbReference>
<evidence type="ECO:0000313" key="8">
    <source>
        <dbReference type="EMBL" id="WPK25384.1"/>
    </source>
</evidence>
<proteinExistence type="inferred from homology"/>
<dbReference type="FunFam" id="3.30.70.580:FF:000020">
    <property type="entry name" value="tRNA pseudouridine synthase"/>
    <property type="match status" value="1"/>
</dbReference>
<dbReference type="EMBL" id="CP138896">
    <property type="protein sequence ID" value="WPK25384.1"/>
    <property type="molecule type" value="Genomic_DNA"/>
</dbReference>
<evidence type="ECO:0000256" key="3">
    <source>
        <dbReference type="ARBA" id="ARBA00022694"/>
    </source>
</evidence>
<dbReference type="GO" id="GO:1990481">
    <property type="term" value="P:mRNA pseudouridine synthesis"/>
    <property type="evidence" value="ECO:0007669"/>
    <property type="project" value="TreeGrafter"/>
</dbReference>
<accession>A0AAX4HAE3</accession>
<comment type="similarity">
    <text evidence="2">Belongs to the tRNA pseudouridine synthase TruA family.</text>
</comment>
<dbReference type="PANTHER" id="PTHR11142">
    <property type="entry name" value="PSEUDOURIDYLATE SYNTHASE"/>
    <property type="match status" value="1"/>
</dbReference>
<dbReference type="InterPro" id="IPR020094">
    <property type="entry name" value="TruA/RsuA/RluB/E/F_N"/>
</dbReference>
<keyword evidence="9" id="KW-1185">Reference proteome</keyword>
<sequence>MSIDYQKRQPGKSMILRLWNLVSKSEKTMLPAGKEYDTWTKAQLVQRIRMLESPLVLEPKSEDIALEKCDGEETSGKGEKSKLDGGMKALKKRKFDFSKFETRFVALRFAYMGWNYNGLNYQQEPTPLPTVEQEILDAMTTAKLIPSADPASCNFSRCGRTDKGVSALNQVISLDIRSNLRKEDHAKKEFDIKELPYISILNSLLPTDIRITAVSLRPPPGFDARFSCTYRHYKYIFKKDGLDIDLMLQAAAMYEGPHDFRNFCKVDGSKQITNHVREVYSAKIIPLNEDFYVFDLKGSAFLWHQVRCMIAILFLVGQKLEASSIVTDLLNVEKFPSKPAYEMANDIPLVLYDCVFPEMEWLTLENDFEGKQKHKLRKEYNLYNGLLLDYQLKANVAKLMAETYLQSADVIKHNTEGGSVNIGNGNGRNFKNYIPLANRELGETVEVINRRHREKKQRKQADAESIKSVDN</sequence>
<dbReference type="InterPro" id="IPR001406">
    <property type="entry name" value="PsdUridine_synth_TruA"/>
</dbReference>
<evidence type="ECO:0000259" key="7">
    <source>
        <dbReference type="Pfam" id="PF01416"/>
    </source>
</evidence>
<evidence type="ECO:0000256" key="5">
    <source>
        <dbReference type="ARBA" id="ARBA00023242"/>
    </source>
</evidence>
<dbReference type="InterPro" id="IPR041707">
    <property type="entry name" value="Pus3-like"/>
</dbReference>
<name>A0AAX4HAE3_9ASCO</name>
<dbReference type="GO" id="GO:0009982">
    <property type="term" value="F:pseudouridine synthase activity"/>
    <property type="evidence" value="ECO:0007669"/>
    <property type="project" value="InterPro"/>
</dbReference>
<dbReference type="FunFam" id="3.30.70.660:FF:000012">
    <property type="entry name" value="tRNA pseudouridine synthase"/>
    <property type="match status" value="1"/>
</dbReference>
<comment type="subcellular location">
    <subcellularLocation>
        <location evidence="1">Nucleus</location>
    </subcellularLocation>
</comment>